<name>A0A4Y2NBT3_ARAVE</name>
<sequence>MSDQLPMKPSELKSFLKFEGSYNYSLKRFIDIGHFRAALLLQDNVLKEDVLGKIVGDYNEGEFIQWPHLHHENVILLLDMVPLSYQKTIFIFTFHEKTLGAVVRDASFKFHPKCFDRKRSYVKDVLSGLEYLHQKSVSLMNLNDENVLICSQTDKAVISDLSCSVSTKTTTKANYPVMLANLFPSEVDDGGEFECLPFDLWNCGVMFLQMFTMHVLPWCQDRETDYLEGLTTELLRQTNPGSNLQDNTANNLKNFLALFLQKDPKLRVSAKAALTSVFLLSSGKRIDEEARDFWKACETEKQMSDGKFREVKIQHGTEDIYCKRKDTNHSIAKEMSHFTDIKLKKSKSNSELYAIARNSNSEFNSFYKVASKNRSNGISPPRNSLLKRTSYSEEYLRDIFSWIYDNIPAIDGSNVAKKAEEKEVKPEVEIKDECLTTVSKATEEIARNLNPEDSSKFYSKEKYSGISNSTFDLPCRCVFCTGIFDQENSLKLIPSRPLPDITTMGSVHSSEQMGTAFFSQTQGGFLHNNWKAERRYATDRSCPNLVKDNSTKQSNEKDLQNSWDVEHKKHSDKLEFQNVTPVNLTWSTWIENHRKDSEMPTRKVYPDNSFTSGENQLMFQRCTGFRNGLKFRTPFPYPSPTIITRTQLPPYQDEDKTSREGQVKSDRRITHVTDSATSDGSCVKKGKKFTKKKESDGNPSGTDSRVVMEARSEENKVVDISMELPLCSKSDEKRKSNKAAFRDKPKQKWIRVLCPGSVFEEKTVAEDIGNEK</sequence>
<dbReference type="Proteomes" id="UP000499080">
    <property type="component" value="Unassembled WGS sequence"/>
</dbReference>
<proteinExistence type="predicted"/>
<dbReference type="EMBL" id="BGPR01008891">
    <property type="protein sequence ID" value="GBN36721.1"/>
    <property type="molecule type" value="Genomic_DNA"/>
</dbReference>
<organism evidence="3 4">
    <name type="scientific">Araneus ventricosus</name>
    <name type="common">Orbweaver spider</name>
    <name type="synonym">Epeira ventricosa</name>
    <dbReference type="NCBI Taxonomy" id="182803"/>
    <lineage>
        <taxon>Eukaryota</taxon>
        <taxon>Metazoa</taxon>
        <taxon>Ecdysozoa</taxon>
        <taxon>Arthropoda</taxon>
        <taxon>Chelicerata</taxon>
        <taxon>Arachnida</taxon>
        <taxon>Araneae</taxon>
        <taxon>Araneomorphae</taxon>
        <taxon>Entelegynae</taxon>
        <taxon>Araneoidea</taxon>
        <taxon>Araneidae</taxon>
        <taxon>Araneus</taxon>
    </lineage>
</organism>
<dbReference type="InterPro" id="IPR011009">
    <property type="entry name" value="Kinase-like_dom_sf"/>
</dbReference>
<feature type="region of interest" description="Disordered" evidence="1">
    <location>
        <begin position="636"/>
        <end position="706"/>
    </location>
</feature>
<accession>A0A4Y2NBT3</accession>
<comment type="caution">
    <text evidence="3">The sequence shown here is derived from an EMBL/GenBank/DDBJ whole genome shotgun (WGS) entry which is preliminary data.</text>
</comment>
<dbReference type="SMART" id="SM00220">
    <property type="entry name" value="S_TKc"/>
    <property type="match status" value="1"/>
</dbReference>
<dbReference type="AlphaFoldDB" id="A0A4Y2NBT3"/>
<evidence type="ECO:0000313" key="3">
    <source>
        <dbReference type="EMBL" id="GBN36721.1"/>
    </source>
</evidence>
<dbReference type="GO" id="GO:0005524">
    <property type="term" value="F:ATP binding"/>
    <property type="evidence" value="ECO:0007669"/>
    <property type="project" value="InterPro"/>
</dbReference>
<dbReference type="PANTHER" id="PTHR48011">
    <property type="entry name" value="CCR4-NOT TRANSCRIPTIONAL COMPLEX SUBUNIT CAF120-RELATED"/>
    <property type="match status" value="1"/>
</dbReference>
<dbReference type="InterPro" id="IPR000719">
    <property type="entry name" value="Prot_kinase_dom"/>
</dbReference>
<dbReference type="SUPFAM" id="SSF56112">
    <property type="entry name" value="Protein kinase-like (PK-like)"/>
    <property type="match status" value="1"/>
</dbReference>
<keyword evidence="4" id="KW-1185">Reference proteome</keyword>
<feature type="compositionally biased region" description="Basic and acidic residues" evidence="1">
    <location>
        <begin position="653"/>
        <end position="671"/>
    </location>
</feature>
<dbReference type="PROSITE" id="PS50011">
    <property type="entry name" value="PROTEIN_KINASE_DOM"/>
    <property type="match status" value="1"/>
</dbReference>
<protein>
    <recommendedName>
        <fullName evidence="2">Protein kinase domain-containing protein</fullName>
    </recommendedName>
</protein>
<dbReference type="PANTHER" id="PTHR48011:SF4">
    <property type="entry name" value="MITOGEN-ACTIVATED PROTEIN KINASE KINASE KINASE 19"/>
    <property type="match status" value="1"/>
</dbReference>
<evidence type="ECO:0000259" key="2">
    <source>
        <dbReference type="PROSITE" id="PS50011"/>
    </source>
</evidence>
<dbReference type="Gene3D" id="1.10.510.10">
    <property type="entry name" value="Transferase(Phosphotransferase) domain 1"/>
    <property type="match status" value="1"/>
</dbReference>
<evidence type="ECO:0000313" key="4">
    <source>
        <dbReference type="Proteomes" id="UP000499080"/>
    </source>
</evidence>
<dbReference type="Pfam" id="PF00069">
    <property type="entry name" value="Pkinase"/>
    <property type="match status" value="1"/>
</dbReference>
<dbReference type="OrthoDB" id="6437208at2759"/>
<dbReference type="GO" id="GO:0007165">
    <property type="term" value="P:signal transduction"/>
    <property type="evidence" value="ECO:0007669"/>
    <property type="project" value="TreeGrafter"/>
</dbReference>
<feature type="domain" description="Protein kinase" evidence="2">
    <location>
        <begin position="24"/>
        <end position="279"/>
    </location>
</feature>
<dbReference type="InterPro" id="IPR052751">
    <property type="entry name" value="Plant_MAPKKK"/>
</dbReference>
<dbReference type="GO" id="GO:0004672">
    <property type="term" value="F:protein kinase activity"/>
    <property type="evidence" value="ECO:0007669"/>
    <property type="project" value="InterPro"/>
</dbReference>
<evidence type="ECO:0000256" key="1">
    <source>
        <dbReference type="SAM" id="MobiDB-lite"/>
    </source>
</evidence>
<gene>
    <name evidence="3" type="ORF">AVEN_93037_1</name>
</gene>
<reference evidence="3 4" key="1">
    <citation type="journal article" date="2019" name="Sci. Rep.">
        <title>Orb-weaving spider Araneus ventricosus genome elucidates the spidroin gene catalogue.</title>
        <authorList>
            <person name="Kono N."/>
            <person name="Nakamura H."/>
            <person name="Ohtoshi R."/>
            <person name="Moran D.A.P."/>
            <person name="Shinohara A."/>
            <person name="Yoshida Y."/>
            <person name="Fujiwara M."/>
            <person name="Mori M."/>
            <person name="Tomita M."/>
            <person name="Arakawa K."/>
        </authorList>
    </citation>
    <scope>NUCLEOTIDE SEQUENCE [LARGE SCALE GENOMIC DNA]</scope>
</reference>